<feature type="domain" description="Reverse transcriptase RNase H-like" evidence="7">
    <location>
        <begin position="240"/>
        <end position="339"/>
    </location>
</feature>
<dbReference type="InterPro" id="IPR050951">
    <property type="entry name" value="Retrovirus_Pol_polyprotein"/>
</dbReference>
<dbReference type="InterPro" id="IPR056924">
    <property type="entry name" value="SH3_Tf2-1"/>
</dbReference>
<dbReference type="PANTHER" id="PTHR37984">
    <property type="entry name" value="PROTEIN CBG26694"/>
    <property type="match status" value="1"/>
</dbReference>
<proteinExistence type="predicted"/>
<organism evidence="9 10">
    <name type="scientific">Tanacetum coccineum</name>
    <dbReference type="NCBI Taxonomy" id="301880"/>
    <lineage>
        <taxon>Eukaryota</taxon>
        <taxon>Viridiplantae</taxon>
        <taxon>Streptophyta</taxon>
        <taxon>Embryophyta</taxon>
        <taxon>Tracheophyta</taxon>
        <taxon>Spermatophyta</taxon>
        <taxon>Magnoliopsida</taxon>
        <taxon>eudicotyledons</taxon>
        <taxon>Gunneridae</taxon>
        <taxon>Pentapetalae</taxon>
        <taxon>asterids</taxon>
        <taxon>campanulids</taxon>
        <taxon>Asterales</taxon>
        <taxon>Asteraceae</taxon>
        <taxon>Asteroideae</taxon>
        <taxon>Anthemideae</taxon>
        <taxon>Anthemidinae</taxon>
        <taxon>Tanacetum</taxon>
    </lineage>
</organism>
<keyword evidence="1" id="KW-0808">Transferase</keyword>
<dbReference type="Pfam" id="PF24626">
    <property type="entry name" value="SH3_Tf2-1"/>
    <property type="match status" value="1"/>
</dbReference>
<dbReference type="PANTHER" id="PTHR37984:SF5">
    <property type="entry name" value="PROTEIN NYNRIN-LIKE"/>
    <property type="match status" value="1"/>
</dbReference>
<dbReference type="InterPro" id="IPR041373">
    <property type="entry name" value="RT_RNaseH"/>
</dbReference>
<keyword evidence="2" id="KW-0548">Nucleotidyltransferase</keyword>
<dbReference type="EMBL" id="BQNB010019862">
    <property type="protein sequence ID" value="GJT89806.1"/>
    <property type="molecule type" value="Genomic_DNA"/>
</dbReference>
<gene>
    <name evidence="9" type="ORF">Tco_1078651</name>
</gene>
<dbReference type="InterPro" id="IPR016197">
    <property type="entry name" value="Chromo-like_dom_sf"/>
</dbReference>
<accession>A0ABQ5HPK9</accession>
<evidence type="ECO:0000256" key="3">
    <source>
        <dbReference type="ARBA" id="ARBA00022722"/>
    </source>
</evidence>
<keyword evidence="10" id="KW-1185">Reference proteome</keyword>
<protein>
    <submittedName>
        <fullName evidence="9">Ty3-gypsy retrotransposon protein</fullName>
    </submittedName>
</protein>
<keyword evidence="5" id="KW-0378">Hydrolase</keyword>
<reference evidence="9" key="2">
    <citation type="submission" date="2022-01" db="EMBL/GenBank/DDBJ databases">
        <authorList>
            <person name="Yamashiro T."/>
            <person name="Shiraishi A."/>
            <person name="Satake H."/>
            <person name="Nakayama K."/>
        </authorList>
    </citation>
    <scope>NUCLEOTIDE SEQUENCE</scope>
</reference>
<evidence type="ECO:0000256" key="6">
    <source>
        <dbReference type="ARBA" id="ARBA00022918"/>
    </source>
</evidence>
<dbReference type="Pfam" id="PF17917">
    <property type="entry name" value="RT_RNaseH"/>
    <property type="match status" value="1"/>
</dbReference>
<evidence type="ECO:0000256" key="1">
    <source>
        <dbReference type="ARBA" id="ARBA00022679"/>
    </source>
</evidence>
<evidence type="ECO:0000313" key="9">
    <source>
        <dbReference type="EMBL" id="GJT89806.1"/>
    </source>
</evidence>
<comment type="caution">
    <text evidence="9">The sequence shown here is derived from an EMBL/GenBank/DDBJ whole genome shotgun (WGS) entry which is preliminary data.</text>
</comment>
<dbReference type="CDD" id="cd09274">
    <property type="entry name" value="RNase_HI_RT_Ty3"/>
    <property type="match status" value="1"/>
</dbReference>
<dbReference type="InterPro" id="IPR043502">
    <property type="entry name" value="DNA/RNA_pol_sf"/>
</dbReference>
<evidence type="ECO:0000313" key="10">
    <source>
        <dbReference type="Proteomes" id="UP001151760"/>
    </source>
</evidence>
<dbReference type="Proteomes" id="UP001151760">
    <property type="component" value="Unassembled WGS sequence"/>
</dbReference>
<name>A0ABQ5HPK9_9ASTR</name>
<dbReference type="SUPFAM" id="SSF56672">
    <property type="entry name" value="DNA/RNA polymerases"/>
    <property type="match status" value="1"/>
</dbReference>
<keyword evidence="6" id="KW-0695">RNA-directed DNA polymerase</keyword>
<keyword evidence="4" id="KW-0255">Endonuclease</keyword>
<keyword evidence="3" id="KW-0540">Nuclease</keyword>
<evidence type="ECO:0000256" key="2">
    <source>
        <dbReference type="ARBA" id="ARBA00022695"/>
    </source>
</evidence>
<evidence type="ECO:0000256" key="5">
    <source>
        <dbReference type="ARBA" id="ARBA00022801"/>
    </source>
</evidence>
<evidence type="ECO:0000256" key="4">
    <source>
        <dbReference type="ARBA" id="ARBA00022759"/>
    </source>
</evidence>
<sequence length="694" mass="78771">MDEIAIRLLLKEQADSFTHQIELLTQTYRTHPHLGGTGYSPWQRCRPSKYEDPQGALSKLLQIKTVAHYQSEFEKLMNRVTDVSETLLISFYTIGPSEAAIQRRELMISQPSTLAMLFIRLSFRITEAPAFGWQARVLVPSLWGTISSTQVTLTLQGFTITVDLFVLPYRQSLRMYYRNSRGYRNLGGKMQALVDTDETTVCTNPQADNPEPSKRRCHDYSKTAPPIHPKFDALLDRLPDFEEVFVVETDASGDGIGAVLLQKGRPICFFSRKLGARMKMAATYQKELYAIVEAVYKWRQYLIGRRFLIRTDHKSIKELMQQVIQTPVQQQYVRKLMGFNFDIEYKPGTTNIVADALSRMHSEDDLEAATFMSLTWPISGLLESLKEEHRTLEEVSVLIKRLQQGEFIEGFRVQIVLIFQDRYYVGLQSKLKLAQILKDISMRHGVALGIMVPTKMMEVLSDIFYRKGIGRWSYDVCENLVWSVNRQIYHPEPCDYFKPFPIPEADYGKKPPTTTLTDGQSGGELKSAWLGAVFAGDGVGATSTVVPILGERVGKVAYRLILPETSKIHPVFHVSVLRRYHGEVEAGGVHVLPVDFEEGDPIEQPLSICGVRSVLSRGKPTTQVLVQWTNSSPENATWEGLREFKLAYPDFHLEGKVLFEEAGNDTQPTVEGPRRTGRVSVAPKWQQDFVMDKA</sequence>
<feature type="domain" description="Tf2-1-like SH3-like" evidence="8">
    <location>
        <begin position="551"/>
        <end position="581"/>
    </location>
</feature>
<evidence type="ECO:0000259" key="8">
    <source>
        <dbReference type="Pfam" id="PF24626"/>
    </source>
</evidence>
<dbReference type="SUPFAM" id="SSF54160">
    <property type="entry name" value="Chromo domain-like"/>
    <property type="match status" value="1"/>
</dbReference>
<evidence type="ECO:0000259" key="7">
    <source>
        <dbReference type="Pfam" id="PF17917"/>
    </source>
</evidence>
<reference evidence="9" key="1">
    <citation type="journal article" date="2022" name="Int. J. Mol. Sci.">
        <title>Draft Genome of Tanacetum Coccineum: Genomic Comparison of Closely Related Tanacetum-Family Plants.</title>
        <authorList>
            <person name="Yamashiro T."/>
            <person name="Shiraishi A."/>
            <person name="Nakayama K."/>
            <person name="Satake H."/>
        </authorList>
    </citation>
    <scope>NUCLEOTIDE SEQUENCE</scope>
</reference>